<dbReference type="InterPro" id="IPR010147">
    <property type="entry name" value="CRISPR-assoc_prot_CasD"/>
</dbReference>
<evidence type="ECO:0000313" key="3">
    <source>
        <dbReference type="Proteomes" id="UP000198995"/>
    </source>
</evidence>
<keyword evidence="3" id="KW-1185">Reference proteome</keyword>
<proteinExistence type="predicted"/>
<evidence type="ECO:0000256" key="1">
    <source>
        <dbReference type="ARBA" id="ARBA00023118"/>
    </source>
</evidence>
<dbReference type="InterPro" id="IPR013422">
    <property type="entry name" value="CRISPR-assoc_prot_Cas5_N"/>
</dbReference>
<evidence type="ECO:0000313" key="2">
    <source>
        <dbReference type="EMBL" id="SDD87292.1"/>
    </source>
</evidence>
<dbReference type="Proteomes" id="UP000198995">
    <property type="component" value="Unassembled WGS sequence"/>
</dbReference>
<dbReference type="EMBL" id="FNAF01000009">
    <property type="protein sequence ID" value="SDD87292.1"/>
    <property type="molecule type" value="Genomic_DNA"/>
</dbReference>
<dbReference type="RefSeq" id="WP_091792046.1">
    <property type="nucleotide sequence ID" value="NZ_FNAF01000009.1"/>
</dbReference>
<dbReference type="Gene3D" id="3.30.70.2660">
    <property type="match status" value="1"/>
</dbReference>
<dbReference type="GO" id="GO:0051607">
    <property type="term" value="P:defense response to virus"/>
    <property type="evidence" value="ECO:0007669"/>
    <property type="project" value="UniProtKB-KW"/>
</dbReference>
<accession>A0A1G6YAF4</accession>
<dbReference type="OrthoDB" id="3189549at2"/>
<keyword evidence="1" id="KW-0051">Antiviral defense</keyword>
<name>A0A1G6YAF4_PEPNI</name>
<dbReference type="GO" id="GO:0043571">
    <property type="term" value="P:maintenance of CRISPR repeat elements"/>
    <property type="evidence" value="ECO:0007669"/>
    <property type="project" value="InterPro"/>
</dbReference>
<protein>
    <submittedName>
        <fullName evidence="2">CRISPR system Cascade subunit CasD</fullName>
    </submittedName>
</protein>
<dbReference type="STRING" id="2741.SAMN04489866_10917"/>
<dbReference type="InterPro" id="IPR021124">
    <property type="entry name" value="CRISPR-assoc_prot_Cas5"/>
</dbReference>
<gene>
    <name evidence="2" type="ORF">SAMN04489866_10917</name>
</gene>
<reference evidence="2 3" key="1">
    <citation type="submission" date="2016-10" db="EMBL/GenBank/DDBJ databases">
        <authorList>
            <person name="de Groot N.N."/>
        </authorList>
    </citation>
    <scope>NUCLEOTIDE SEQUENCE [LARGE SCALE GENOMIC DNA]</scope>
    <source>
        <strain evidence="2 3">DSM 20475</strain>
    </source>
</reference>
<dbReference type="NCBIfam" id="TIGR01868">
    <property type="entry name" value="casD_Cas5e"/>
    <property type="match status" value="1"/>
</dbReference>
<dbReference type="CDD" id="cd09693">
    <property type="entry name" value="Cas5_I"/>
    <property type="match status" value="1"/>
</dbReference>
<dbReference type="NCBIfam" id="TIGR02593">
    <property type="entry name" value="CRISPR_cas5"/>
    <property type="match status" value="1"/>
</dbReference>
<sequence>MKTILLKCAGPLQAWGTDSYFETRMTDLYPSKSGIIGLLAACCGYRRKEDEPLARLNELDFAVRVDRSGSLLRDYHIAQKYTKKGTLDRNYVTNRYYLQDAVFIVALGHRDEAFIDDLAAAIRAPYFQPFMGRRSLPVPVDFLLAVCPGGVIENLTKLPKQTRDKPSDRLSEQLTLYADADLLGTDQWHWRKDRPISFSQKNRRFANRAEAVAVLEVPLPAPATDHDAFKAIGG</sequence>
<dbReference type="AlphaFoldDB" id="A0A1G6YAF4"/>
<dbReference type="Pfam" id="PF09704">
    <property type="entry name" value="Cas_Cas5d"/>
    <property type="match status" value="1"/>
</dbReference>
<organism evidence="2 3">
    <name type="scientific">Peptococcus niger</name>
    <dbReference type="NCBI Taxonomy" id="2741"/>
    <lineage>
        <taxon>Bacteria</taxon>
        <taxon>Bacillati</taxon>
        <taxon>Bacillota</taxon>
        <taxon>Clostridia</taxon>
        <taxon>Eubacteriales</taxon>
        <taxon>Peptococcaceae</taxon>
        <taxon>Peptococcus</taxon>
    </lineage>
</organism>
<dbReference type="GO" id="GO:0003723">
    <property type="term" value="F:RNA binding"/>
    <property type="evidence" value="ECO:0007669"/>
    <property type="project" value="InterPro"/>
</dbReference>